<sequence length="307" mass="33730">MTRNKIILFSAAILVVGIAAIGVIGFGSKTMRLSGSQFQSMIVDGIVWQPTIETANPRGDWQKLGVDHLLVQWSEVDGYCFVPCQQSSNAMTDWLEIARQPWARNVILGLAGQFNEPNARKNVLSLAEKSVEITKLNLPTNITGYYFPVEVDPSWAEAPELMAKALEKLPRPLWISLYEGYNIGGKATAEWIASWLPSDVGVFFQDGVGVEVRSAPVAREYVDALAEKLGKDRVKVIVEAFRPLGEGKFRAATAEELLPQIKAMQGYDIYIFDGPHYVSAALVERLNEAGIAPSDPDSDETNVSLAD</sequence>
<dbReference type="EMBL" id="JBHSEL010000042">
    <property type="protein sequence ID" value="MFC4624445.1"/>
    <property type="molecule type" value="Genomic_DNA"/>
</dbReference>
<reference evidence="3" key="1">
    <citation type="journal article" date="2019" name="Int. J. Syst. Evol. Microbiol.">
        <title>The Global Catalogue of Microorganisms (GCM) 10K type strain sequencing project: providing services to taxonomists for standard genome sequencing and annotation.</title>
        <authorList>
            <consortium name="The Broad Institute Genomics Platform"/>
            <consortium name="The Broad Institute Genome Sequencing Center for Infectious Disease"/>
            <person name="Wu L."/>
            <person name="Ma J."/>
        </authorList>
    </citation>
    <scope>NUCLEOTIDE SEQUENCE [LARGE SCALE GENOMIC DNA]</scope>
    <source>
        <strain evidence="3">CGMCC 1.15731</strain>
    </source>
</reference>
<evidence type="ECO:0000313" key="2">
    <source>
        <dbReference type="EMBL" id="MFC4624445.1"/>
    </source>
</evidence>
<keyword evidence="3" id="KW-1185">Reference proteome</keyword>
<evidence type="ECO:0000256" key="1">
    <source>
        <dbReference type="SAM" id="Phobius"/>
    </source>
</evidence>
<dbReference type="Proteomes" id="UP001596042">
    <property type="component" value="Unassembled WGS sequence"/>
</dbReference>
<keyword evidence="1" id="KW-0812">Transmembrane</keyword>
<organism evidence="2 3">
    <name type="scientific">Daeguia caeni</name>
    <dbReference type="NCBI Taxonomy" id="439612"/>
    <lineage>
        <taxon>Bacteria</taxon>
        <taxon>Pseudomonadati</taxon>
        <taxon>Pseudomonadota</taxon>
        <taxon>Alphaproteobacteria</taxon>
        <taxon>Hyphomicrobiales</taxon>
        <taxon>Brucellaceae</taxon>
        <taxon>Daeguia</taxon>
    </lineage>
</organism>
<keyword evidence="1" id="KW-1133">Transmembrane helix</keyword>
<gene>
    <name evidence="2" type="ORF">ACFO1V_04280</name>
</gene>
<keyword evidence="1" id="KW-0472">Membrane</keyword>
<dbReference type="Gene3D" id="3.20.20.80">
    <property type="entry name" value="Glycosidases"/>
    <property type="match status" value="1"/>
</dbReference>
<protein>
    <recommendedName>
        <fullName evidence="4">Divergent polysaccharide deacetylase family protein</fullName>
    </recommendedName>
</protein>
<dbReference type="RefSeq" id="WP_380075066.1">
    <property type="nucleotide sequence ID" value="NZ_JBHSEL010000042.1"/>
</dbReference>
<proteinExistence type="predicted"/>
<feature type="transmembrane region" description="Helical" evidence="1">
    <location>
        <begin position="6"/>
        <end position="27"/>
    </location>
</feature>
<evidence type="ECO:0008006" key="4">
    <source>
        <dbReference type="Google" id="ProtNLM"/>
    </source>
</evidence>
<name>A0ABV9H5U3_9HYPH</name>
<comment type="caution">
    <text evidence="2">The sequence shown here is derived from an EMBL/GenBank/DDBJ whole genome shotgun (WGS) entry which is preliminary data.</text>
</comment>
<evidence type="ECO:0000313" key="3">
    <source>
        <dbReference type="Proteomes" id="UP001596042"/>
    </source>
</evidence>
<accession>A0ABV9H5U3</accession>